<dbReference type="InterPro" id="IPR024370">
    <property type="entry name" value="PBP_domain"/>
</dbReference>
<protein>
    <recommendedName>
        <fullName evidence="1">PBP domain-containing protein</fullName>
    </recommendedName>
</protein>
<dbReference type="AlphaFoldDB" id="A0A3N0AFS0"/>
<reference evidence="3" key="1">
    <citation type="submission" date="2018-05" db="EMBL/GenBank/DDBJ databases">
        <title>Genome Sequencing of selected type strains of the family Eggerthellaceae.</title>
        <authorList>
            <person name="Danylec N."/>
            <person name="Stoll D.A."/>
            <person name="Doetsch A."/>
            <person name="Huch M."/>
        </authorList>
    </citation>
    <scope>NUCLEOTIDE SEQUENCE [LARGE SCALE GENOMIC DNA]</scope>
    <source>
        <strain evidence="3">DSM 17537</strain>
    </source>
</reference>
<accession>A0A3N0AFS0</accession>
<evidence type="ECO:0000259" key="1">
    <source>
        <dbReference type="Pfam" id="PF12727"/>
    </source>
</evidence>
<proteinExistence type="predicted"/>
<organism evidence="2 3">
    <name type="scientific">Slackia faecicanis</name>
    <dbReference type="NCBI Taxonomy" id="255723"/>
    <lineage>
        <taxon>Bacteria</taxon>
        <taxon>Bacillati</taxon>
        <taxon>Actinomycetota</taxon>
        <taxon>Coriobacteriia</taxon>
        <taxon>Eggerthellales</taxon>
        <taxon>Eggerthellaceae</taxon>
        <taxon>Slackia</taxon>
    </lineage>
</organism>
<feature type="domain" description="PBP" evidence="1">
    <location>
        <begin position="2"/>
        <end position="52"/>
    </location>
</feature>
<evidence type="ECO:0000313" key="3">
    <source>
        <dbReference type="Proteomes" id="UP000267368"/>
    </source>
</evidence>
<dbReference type="PANTHER" id="PTHR38431:SF1">
    <property type="entry name" value="BLL2305 PROTEIN"/>
    <property type="match status" value="1"/>
</dbReference>
<sequence length="80" mass="8994">MARGAADVCIGSERVFHQVEGVDFLPLQTEWLDVAFTEEERSKPFVDAAVRLIGSRAFKDEAARIVGYATERMGETVYKR</sequence>
<comment type="caution">
    <text evidence="2">The sequence shown here is derived from an EMBL/GenBank/DDBJ whole genome shotgun (WGS) entry which is preliminary data.</text>
</comment>
<keyword evidence="3" id="KW-1185">Reference proteome</keyword>
<gene>
    <name evidence="2" type="ORF">DMP07_03180</name>
</gene>
<dbReference type="EMBL" id="QICB01000002">
    <property type="protein sequence ID" value="RNL20604.1"/>
    <property type="molecule type" value="Genomic_DNA"/>
</dbReference>
<evidence type="ECO:0000313" key="2">
    <source>
        <dbReference type="EMBL" id="RNL20604.1"/>
    </source>
</evidence>
<dbReference type="PANTHER" id="PTHR38431">
    <property type="entry name" value="BLL2305 PROTEIN"/>
    <property type="match status" value="1"/>
</dbReference>
<dbReference type="Pfam" id="PF12727">
    <property type="entry name" value="PBP_like"/>
    <property type="match status" value="1"/>
</dbReference>
<name>A0A3N0AFS0_9ACTN</name>
<dbReference type="Proteomes" id="UP000267368">
    <property type="component" value="Unassembled WGS sequence"/>
</dbReference>